<accession>A0AAD6ZAM2</accession>
<gene>
    <name evidence="1" type="ORF">DFH08DRAFT_821621</name>
</gene>
<dbReference type="AlphaFoldDB" id="A0AAD6ZAM2"/>
<protein>
    <submittedName>
        <fullName evidence="1">Uncharacterized protein</fullName>
    </submittedName>
</protein>
<sequence>MVVCQNKWLTQDPGFYIVQPDELSTFGQGLTLKSVLVARIEVTSRIRKMLLAIWRDQRVAVAAADGSFSAWEKIIARICADPGAAAHKFLPVIFANLDSVRISDPILGTPSHAIVNLAFNAVISVALFRELPLPVLRELWPQMWRWIQFVEAHEHHLYQKDDAVPAIFPLFIQ</sequence>
<dbReference type="EMBL" id="JARIHO010000068">
    <property type="protein sequence ID" value="KAJ7314267.1"/>
    <property type="molecule type" value="Genomic_DNA"/>
</dbReference>
<organism evidence="1 2">
    <name type="scientific">Mycena albidolilacea</name>
    <dbReference type="NCBI Taxonomy" id="1033008"/>
    <lineage>
        <taxon>Eukaryota</taxon>
        <taxon>Fungi</taxon>
        <taxon>Dikarya</taxon>
        <taxon>Basidiomycota</taxon>
        <taxon>Agaricomycotina</taxon>
        <taxon>Agaricomycetes</taxon>
        <taxon>Agaricomycetidae</taxon>
        <taxon>Agaricales</taxon>
        <taxon>Marasmiineae</taxon>
        <taxon>Mycenaceae</taxon>
        <taxon>Mycena</taxon>
    </lineage>
</organism>
<name>A0AAD6ZAM2_9AGAR</name>
<dbReference type="Proteomes" id="UP001218218">
    <property type="component" value="Unassembled WGS sequence"/>
</dbReference>
<proteinExistence type="predicted"/>
<reference evidence="1" key="1">
    <citation type="submission" date="2023-03" db="EMBL/GenBank/DDBJ databases">
        <title>Massive genome expansion in bonnet fungi (Mycena s.s.) driven by repeated elements and novel gene families across ecological guilds.</title>
        <authorList>
            <consortium name="Lawrence Berkeley National Laboratory"/>
            <person name="Harder C.B."/>
            <person name="Miyauchi S."/>
            <person name="Viragh M."/>
            <person name="Kuo A."/>
            <person name="Thoen E."/>
            <person name="Andreopoulos B."/>
            <person name="Lu D."/>
            <person name="Skrede I."/>
            <person name="Drula E."/>
            <person name="Henrissat B."/>
            <person name="Morin E."/>
            <person name="Kohler A."/>
            <person name="Barry K."/>
            <person name="LaButti K."/>
            <person name="Morin E."/>
            <person name="Salamov A."/>
            <person name="Lipzen A."/>
            <person name="Mereny Z."/>
            <person name="Hegedus B."/>
            <person name="Baldrian P."/>
            <person name="Stursova M."/>
            <person name="Weitz H."/>
            <person name="Taylor A."/>
            <person name="Grigoriev I.V."/>
            <person name="Nagy L.G."/>
            <person name="Martin F."/>
            <person name="Kauserud H."/>
        </authorList>
    </citation>
    <scope>NUCLEOTIDE SEQUENCE</scope>
    <source>
        <strain evidence="1">CBHHK002</strain>
    </source>
</reference>
<keyword evidence="2" id="KW-1185">Reference proteome</keyword>
<evidence type="ECO:0000313" key="1">
    <source>
        <dbReference type="EMBL" id="KAJ7314267.1"/>
    </source>
</evidence>
<evidence type="ECO:0000313" key="2">
    <source>
        <dbReference type="Proteomes" id="UP001218218"/>
    </source>
</evidence>
<comment type="caution">
    <text evidence="1">The sequence shown here is derived from an EMBL/GenBank/DDBJ whole genome shotgun (WGS) entry which is preliminary data.</text>
</comment>